<dbReference type="InterPro" id="IPR038765">
    <property type="entry name" value="Papain-like_cys_pep_sf"/>
</dbReference>
<dbReference type="STRING" id="68775.A0A5C3MEK7"/>
<feature type="active site" evidence="5 6">
    <location>
        <position position="115"/>
    </location>
</feature>
<name>A0A5C3MEK7_9AGAR</name>
<feature type="active site" evidence="5 6">
    <location>
        <position position="322"/>
    </location>
</feature>
<dbReference type="SMART" id="SM00230">
    <property type="entry name" value="CysPc"/>
    <property type="match status" value="1"/>
</dbReference>
<evidence type="ECO:0000259" key="8">
    <source>
        <dbReference type="PROSITE" id="PS50203"/>
    </source>
</evidence>
<dbReference type="Proteomes" id="UP000308652">
    <property type="component" value="Unassembled WGS sequence"/>
</dbReference>
<feature type="domain" description="Calpain catalytic" evidence="8">
    <location>
        <begin position="86"/>
        <end position="381"/>
    </location>
</feature>
<dbReference type="SUPFAM" id="SSF54001">
    <property type="entry name" value="Cysteine proteinases"/>
    <property type="match status" value="1"/>
</dbReference>
<keyword evidence="10" id="KW-1185">Reference proteome</keyword>
<accession>A0A5C3MEK7</accession>
<evidence type="ECO:0000256" key="4">
    <source>
        <dbReference type="ARBA" id="ARBA00022807"/>
    </source>
</evidence>
<dbReference type="PANTHER" id="PTHR10183:SF379">
    <property type="entry name" value="CALPAIN-5"/>
    <property type="match status" value="1"/>
</dbReference>
<dbReference type="PRINTS" id="PR00704">
    <property type="entry name" value="CALPAIN"/>
</dbReference>
<evidence type="ECO:0000313" key="9">
    <source>
        <dbReference type="EMBL" id="TFK39591.1"/>
    </source>
</evidence>
<dbReference type="Pfam" id="PF00648">
    <property type="entry name" value="Peptidase_C2"/>
    <property type="match status" value="1"/>
</dbReference>
<dbReference type="OrthoDB" id="424753at2759"/>
<dbReference type="CDD" id="cd00044">
    <property type="entry name" value="CysPc"/>
    <property type="match status" value="1"/>
</dbReference>
<dbReference type="PANTHER" id="PTHR10183">
    <property type="entry name" value="CALPAIN"/>
    <property type="match status" value="1"/>
</dbReference>
<evidence type="ECO:0000256" key="5">
    <source>
        <dbReference type="PIRSR" id="PIRSR622684-1"/>
    </source>
</evidence>
<gene>
    <name evidence="9" type="ORF">BDQ12DRAFT_61862</name>
</gene>
<feature type="compositionally biased region" description="Low complexity" evidence="7">
    <location>
        <begin position="631"/>
        <end position="658"/>
    </location>
</feature>
<evidence type="ECO:0000256" key="3">
    <source>
        <dbReference type="ARBA" id="ARBA00022801"/>
    </source>
</evidence>
<proteinExistence type="inferred from homology"/>
<dbReference type="InterPro" id="IPR022684">
    <property type="entry name" value="Calpain_cysteine_protease"/>
</dbReference>
<dbReference type="EMBL" id="ML213599">
    <property type="protein sequence ID" value="TFK39591.1"/>
    <property type="molecule type" value="Genomic_DNA"/>
</dbReference>
<protein>
    <recommendedName>
        <fullName evidence="8">Calpain catalytic domain-containing protein</fullName>
    </recommendedName>
</protein>
<reference evidence="9 10" key="1">
    <citation type="journal article" date="2019" name="Nat. Ecol. Evol.">
        <title>Megaphylogeny resolves global patterns of mushroom evolution.</title>
        <authorList>
            <person name="Varga T."/>
            <person name="Krizsan K."/>
            <person name="Foldi C."/>
            <person name="Dima B."/>
            <person name="Sanchez-Garcia M."/>
            <person name="Sanchez-Ramirez S."/>
            <person name="Szollosi G.J."/>
            <person name="Szarkandi J.G."/>
            <person name="Papp V."/>
            <person name="Albert L."/>
            <person name="Andreopoulos W."/>
            <person name="Angelini C."/>
            <person name="Antonin V."/>
            <person name="Barry K.W."/>
            <person name="Bougher N.L."/>
            <person name="Buchanan P."/>
            <person name="Buyck B."/>
            <person name="Bense V."/>
            <person name="Catcheside P."/>
            <person name="Chovatia M."/>
            <person name="Cooper J."/>
            <person name="Damon W."/>
            <person name="Desjardin D."/>
            <person name="Finy P."/>
            <person name="Geml J."/>
            <person name="Haridas S."/>
            <person name="Hughes K."/>
            <person name="Justo A."/>
            <person name="Karasinski D."/>
            <person name="Kautmanova I."/>
            <person name="Kiss B."/>
            <person name="Kocsube S."/>
            <person name="Kotiranta H."/>
            <person name="LaButti K.M."/>
            <person name="Lechner B.E."/>
            <person name="Liimatainen K."/>
            <person name="Lipzen A."/>
            <person name="Lukacs Z."/>
            <person name="Mihaltcheva S."/>
            <person name="Morgado L.N."/>
            <person name="Niskanen T."/>
            <person name="Noordeloos M.E."/>
            <person name="Ohm R.A."/>
            <person name="Ortiz-Santana B."/>
            <person name="Ovrebo C."/>
            <person name="Racz N."/>
            <person name="Riley R."/>
            <person name="Savchenko A."/>
            <person name="Shiryaev A."/>
            <person name="Soop K."/>
            <person name="Spirin V."/>
            <person name="Szebenyi C."/>
            <person name="Tomsovsky M."/>
            <person name="Tulloss R.E."/>
            <person name="Uehling J."/>
            <person name="Grigoriev I.V."/>
            <person name="Vagvolgyi C."/>
            <person name="Papp T."/>
            <person name="Martin F.M."/>
            <person name="Miettinen O."/>
            <person name="Hibbett D.S."/>
            <person name="Nagy L.G."/>
        </authorList>
    </citation>
    <scope>NUCLEOTIDE SEQUENCE [LARGE SCALE GENOMIC DNA]</scope>
    <source>
        <strain evidence="9 10">CBS 166.37</strain>
    </source>
</reference>
<keyword evidence="2 6" id="KW-0645">Protease</keyword>
<evidence type="ECO:0000256" key="2">
    <source>
        <dbReference type="ARBA" id="ARBA00022670"/>
    </source>
</evidence>
<organism evidence="9 10">
    <name type="scientific">Crucibulum laeve</name>
    <dbReference type="NCBI Taxonomy" id="68775"/>
    <lineage>
        <taxon>Eukaryota</taxon>
        <taxon>Fungi</taxon>
        <taxon>Dikarya</taxon>
        <taxon>Basidiomycota</taxon>
        <taxon>Agaricomycotina</taxon>
        <taxon>Agaricomycetes</taxon>
        <taxon>Agaricomycetidae</taxon>
        <taxon>Agaricales</taxon>
        <taxon>Agaricineae</taxon>
        <taxon>Nidulariaceae</taxon>
        <taxon>Crucibulum</taxon>
    </lineage>
</organism>
<evidence type="ECO:0000256" key="6">
    <source>
        <dbReference type="PROSITE-ProRule" id="PRU00239"/>
    </source>
</evidence>
<feature type="region of interest" description="Disordered" evidence="7">
    <location>
        <begin position="587"/>
        <end position="687"/>
    </location>
</feature>
<dbReference type="PROSITE" id="PS50203">
    <property type="entry name" value="CALPAIN_CAT"/>
    <property type="match status" value="1"/>
</dbReference>
<keyword evidence="3 6" id="KW-0378">Hydrolase</keyword>
<comment type="similarity">
    <text evidence="1">Belongs to the peptidase C2 family.</text>
</comment>
<dbReference type="InterPro" id="IPR001300">
    <property type="entry name" value="Peptidase_C2_calpain_cat"/>
</dbReference>
<sequence>MNWLNSFRSNSLLARSTTFEQETTALLVTNELEKALTECKSKVARISKDCRSKNRKFRDIEFDLENDKDRCLHGLNARIYAPSDVQRVTQIFEKPMFFVDGADSNDIVQGFLADCWFLSALATMSTAPGLIEKFCVERDEQIGVYGFIFFRDGAWVTLIIDDMLYTSIPKFDELSLSEKKLYHNDKEAYNQSARKNGKGLYFARSGTHGETWVPLIEKAYAKLHGNYYALHMGNACEAVEDLTGGVSTLIPAKDIFDIDKFWKDELLKANKDRLFGCSFPDLDKNRSGADLPPSVDGLIGGHSYSVLRAVECKGKRFVVLRNPWGESEWTGPWSDGSKQWTSEWLEALPVLGHVFGDDGQFVMEYKDFLESWEEVERTRLFDSSWVMSSQWLRVPARPLPCAWSYGDVSFTFFVPEPSFTVLVLSELDNRYFRGLTGRYDWAFDFILFKKGDTELLGESTPGRFHARSVNLEMDLEAGDYVIHVRFDRRLSLQPIGGPLEHRTLSRVMTERAKSQSMARNFKAKEHAKHLPLPVEILAGKDLSELYINDPPSPDALEIDIAPDESRADVVTTATSVTVTETITSAALKHTEEYDEDDDSAGTDIPQMERMRTLSISSDGSERPVMNRVRTLSLSSRGSGSLASPLDPRSYRYNNPNNNIRREAPRVQIRSPTPPSPETPLDILRPPPPKADYSYGSTFPVLQPPLPLESDDDAIFLGLRVYTHKTSPATIGSQLRFGMEKTYMDLATQKM</sequence>
<evidence type="ECO:0000256" key="7">
    <source>
        <dbReference type="SAM" id="MobiDB-lite"/>
    </source>
</evidence>
<evidence type="ECO:0000256" key="1">
    <source>
        <dbReference type="ARBA" id="ARBA00007623"/>
    </source>
</evidence>
<dbReference type="GO" id="GO:0004198">
    <property type="term" value="F:calcium-dependent cysteine-type endopeptidase activity"/>
    <property type="evidence" value="ECO:0007669"/>
    <property type="project" value="InterPro"/>
</dbReference>
<feature type="active site" evidence="5 6">
    <location>
        <position position="302"/>
    </location>
</feature>
<keyword evidence="4 6" id="KW-0788">Thiol protease</keyword>
<dbReference type="Gene3D" id="3.90.70.10">
    <property type="entry name" value="Cysteine proteinases"/>
    <property type="match status" value="1"/>
</dbReference>
<dbReference type="GO" id="GO:0006508">
    <property type="term" value="P:proteolysis"/>
    <property type="evidence" value="ECO:0007669"/>
    <property type="project" value="UniProtKB-KW"/>
</dbReference>
<evidence type="ECO:0000313" key="10">
    <source>
        <dbReference type="Proteomes" id="UP000308652"/>
    </source>
</evidence>
<dbReference type="AlphaFoldDB" id="A0A5C3MEK7"/>